<protein>
    <submittedName>
        <fullName evidence="1">Uncharacterized protein</fullName>
    </submittedName>
</protein>
<gene>
    <name evidence="1" type="ORF">BRETT_000362</name>
</gene>
<evidence type="ECO:0000313" key="2">
    <source>
        <dbReference type="Proteomes" id="UP000663131"/>
    </source>
</evidence>
<dbReference type="OrthoDB" id="3997800at2759"/>
<organism evidence="1 2">
    <name type="scientific">Dekkera bruxellensis</name>
    <name type="common">Brettanomyces custersii</name>
    <dbReference type="NCBI Taxonomy" id="5007"/>
    <lineage>
        <taxon>Eukaryota</taxon>
        <taxon>Fungi</taxon>
        <taxon>Dikarya</taxon>
        <taxon>Ascomycota</taxon>
        <taxon>Saccharomycotina</taxon>
        <taxon>Pichiomycetes</taxon>
        <taxon>Pichiales</taxon>
        <taxon>Pichiaceae</taxon>
        <taxon>Brettanomyces</taxon>
    </lineage>
</organism>
<dbReference type="AlphaFoldDB" id="A0A8H6EV76"/>
<reference evidence="1" key="2">
    <citation type="journal article" name="BMC Genomics">
        <title>New genome assemblies reveal patterns of domestication and adaptation across Brettanomyces (Dekkera) species.</title>
        <authorList>
            <person name="Roach M.J."/>
            <person name="Borneman A.R."/>
        </authorList>
    </citation>
    <scope>NUCLEOTIDE SEQUENCE</scope>
    <source>
        <strain evidence="1">UCD 2041</strain>
    </source>
</reference>
<dbReference type="GeneID" id="64572287"/>
<accession>A0A8H6EV76</accession>
<dbReference type="KEGG" id="bbrx:BRETT_000362"/>
<reference evidence="1" key="1">
    <citation type="submission" date="2020-10" db="EMBL/GenBank/DDBJ databases">
        <authorList>
            <person name="Palmer J.M."/>
        </authorList>
    </citation>
    <scope>NUCLEOTIDE SEQUENCE</scope>
    <source>
        <strain evidence="1">UCD 2041</strain>
    </source>
</reference>
<dbReference type="RefSeq" id="XP_041137144.1">
    <property type="nucleotide sequence ID" value="XM_041278930.1"/>
</dbReference>
<dbReference type="OMA" id="WEQNIRR"/>
<name>A0A8H6EV76_DEKBR</name>
<dbReference type="EMBL" id="CP063136">
    <property type="protein sequence ID" value="QOU20651.1"/>
    <property type="molecule type" value="Genomic_DNA"/>
</dbReference>
<sequence>MSESASNPILEQIPLITSPGQYKKRKTVTLPYDLEKLPQEFPDNEQKSLNDIKERFTTLQEREKRMIDRVEKLYNDSCKQPFEEWEKEVRRAVPGYIKEDGSIGIMTPTKKVTNIKETS</sequence>
<dbReference type="Proteomes" id="UP000663131">
    <property type="component" value="Chromosome 8"/>
</dbReference>
<proteinExistence type="predicted"/>
<evidence type="ECO:0000313" key="1">
    <source>
        <dbReference type="EMBL" id="QOU20651.1"/>
    </source>
</evidence>